<dbReference type="EMBL" id="JANBOI010003430">
    <property type="protein sequence ID" value="KAJ1718470.1"/>
    <property type="molecule type" value="Genomic_DNA"/>
</dbReference>
<dbReference type="PANTHER" id="PTHR47783">
    <property type="entry name" value="ZN(II)2CYS6 TRANSCRIPTION FACTOR (EUROFUNG)-RELATED"/>
    <property type="match status" value="1"/>
</dbReference>
<gene>
    <name evidence="3" type="ORF">LPJ61_006616</name>
</gene>
<dbReference type="Proteomes" id="UP001143981">
    <property type="component" value="Unassembled WGS sequence"/>
</dbReference>
<dbReference type="PROSITE" id="PS50048">
    <property type="entry name" value="ZN2_CY6_FUNGAL_2"/>
    <property type="match status" value="1"/>
</dbReference>
<dbReference type="SUPFAM" id="SSF57701">
    <property type="entry name" value="Zn2/Cys6 DNA-binding domain"/>
    <property type="match status" value="1"/>
</dbReference>
<evidence type="ECO:0000259" key="2">
    <source>
        <dbReference type="PROSITE" id="PS50048"/>
    </source>
</evidence>
<dbReference type="InterPro" id="IPR001138">
    <property type="entry name" value="Zn2Cys6_DnaBD"/>
</dbReference>
<sequence>MDRAASDQQGKQPPSASKNGGAREGAKPIGMACRACRLRKIRCGGERPRCSYCVKKGYECLLTPHKKRGRPRKDEQRSRASDRAAIRAGGSSGLPQIQAYGGGMRSMTIPEDGIGLDVHQLWRELTGLSGLELPAELSALAAGSATQVRDANPHSIPSVMPAFDLGLGMPDLSQLTAAEPFPAARLPGADDTLLFATNYAFPNYDPREMAELMEAAAAAMAATTRPQDPLAAPQQPTVQLPHSPSGRTDSQASSTHQSFAGDGILGLTAKRPAGASQQRVRKPRPAAEDRGGSEGPSSSLASRARSESTLQGPPIAQTVDEGIRA</sequence>
<evidence type="ECO:0000256" key="1">
    <source>
        <dbReference type="SAM" id="MobiDB-lite"/>
    </source>
</evidence>
<protein>
    <recommendedName>
        <fullName evidence="2">Zn(2)-C6 fungal-type domain-containing protein</fullName>
    </recommendedName>
</protein>
<feature type="domain" description="Zn(2)-C6 fungal-type" evidence="2">
    <location>
        <begin position="32"/>
        <end position="62"/>
    </location>
</feature>
<organism evidence="3 4">
    <name type="scientific">Coemansia biformis</name>
    <dbReference type="NCBI Taxonomy" id="1286918"/>
    <lineage>
        <taxon>Eukaryota</taxon>
        <taxon>Fungi</taxon>
        <taxon>Fungi incertae sedis</taxon>
        <taxon>Zoopagomycota</taxon>
        <taxon>Kickxellomycotina</taxon>
        <taxon>Kickxellomycetes</taxon>
        <taxon>Kickxellales</taxon>
        <taxon>Kickxellaceae</taxon>
        <taxon>Coemansia</taxon>
    </lineage>
</organism>
<dbReference type="PANTHER" id="PTHR47783:SF1">
    <property type="entry name" value="ZN(II)2CYS6 TRANSCRIPTION FACTOR (EUROFUNG)"/>
    <property type="match status" value="1"/>
</dbReference>
<proteinExistence type="predicted"/>
<feature type="region of interest" description="Disordered" evidence="1">
    <location>
        <begin position="220"/>
        <end position="325"/>
    </location>
</feature>
<dbReference type="Pfam" id="PF00172">
    <property type="entry name" value="Zn_clus"/>
    <property type="match status" value="1"/>
</dbReference>
<dbReference type="GO" id="GO:0008270">
    <property type="term" value="F:zinc ion binding"/>
    <property type="evidence" value="ECO:0007669"/>
    <property type="project" value="InterPro"/>
</dbReference>
<dbReference type="OrthoDB" id="2399539at2759"/>
<dbReference type="AlphaFoldDB" id="A0A9W7XUR3"/>
<name>A0A9W7XUR3_9FUNG</name>
<feature type="compositionally biased region" description="Polar residues" evidence="1">
    <location>
        <begin position="234"/>
        <end position="258"/>
    </location>
</feature>
<feature type="region of interest" description="Disordered" evidence="1">
    <location>
        <begin position="1"/>
        <end position="26"/>
    </location>
</feature>
<feature type="compositionally biased region" description="Basic and acidic residues" evidence="1">
    <location>
        <begin position="72"/>
        <end position="85"/>
    </location>
</feature>
<reference evidence="3" key="1">
    <citation type="submission" date="2022-07" db="EMBL/GenBank/DDBJ databases">
        <title>Phylogenomic reconstructions and comparative analyses of Kickxellomycotina fungi.</title>
        <authorList>
            <person name="Reynolds N.K."/>
            <person name="Stajich J.E."/>
            <person name="Barry K."/>
            <person name="Grigoriev I.V."/>
            <person name="Crous P."/>
            <person name="Smith M.E."/>
        </authorList>
    </citation>
    <scope>NUCLEOTIDE SEQUENCE</scope>
    <source>
        <strain evidence="3">BCRC 34381</strain>
    </source>
</reference>
<dbReference type="Gene3D" id="4.10.240.10">
    <property type="entry name" value="Zn(2)-C6 fungal-type DNA-binding domain"/>
    <property type="match status" value="1"/>
</dbReference>
<keyword evidence="4" id="KW-1185">Reference proteome</keyword>
<dbReference type="GO" id="GO:0000981">
    <property type="term" value="F:DNA-binding transcription factor activity, RNA polymerase II-specific"/>
    <property type="evidence" value="ECO:0007669"/>
    <property type="project" value="InterPro"/>
</dbReference>
<accession>A0A9W7XUR3</accession>
<dbReference type="InterPro" id="IPR036864">
    <property type="entry name" value="Zn2-C6_fun-type_DNA-bd_sf"/>
</dbReference>
<dbReference type="SMART" id="SM00066">
    <property type="entry name" value="GAL4"/>
    <property type="match status" value="1"/>
</dbReference>
<dbReference type="PROSITE" id="PS00463">
    <property type="entry name" value="ZN2_CY6_FUNGAL_1"/>
    <property type="match status" value="1"/>
</dbReference>
<feature type="compositionally biased region" description="Polar residues" evidence="1">
    <location>
        <begin position="1"/>
        <end position="18"/>
    </location>
</feature>
<feature type="non-terminal residue" evidence="3">
    <location>
        <position position="325"/>
    </location>
</feature>
<dbReference type="CDD" id="cd00067">
    <property type="entry name" value="GAL4"/>
    <property type="match status" value="1"/>
</dbReference>
<feature type="region of interest" description="Disordered" evidence="1">
    <location>
        <begin position="65"/>
        <end position="92"/>
    </location>
</feature>
<evidence type="ECO:0000313" key="4">
    <source>
        <dbReference type="Proteomes" id="UP001143981"/>
    </source>
</evidence>
<comment type="caution">
    <text evidence="3">The sequence shown here is derived from an EMBL/GenBank/DDBJ whole genome shotgun (WGS) entry which is preliminary data.</text>
</comment>
<evidence type="ECO:0000313" key="3">
    <source>
        <dbReference type="EMBL" id="KAJ1718470.1"/>
    </source>
</evidence>